<dbReference type="InterPro" id="IPR010998">
    <property type="entry name" value="Integrase_recombinase_N"/>
</dbReference>
<name>A0A3F3HHQ1_9LACO</name>
<organism evidence="7">
    <name type="scientific">Fructobacillus tropaeoli</name>
    <dbReference type="NCBI Taxonomy" id="709323"/>
    <lineage>
        <taxon>Bacteria</taxon>
        <taxon>Bacillati</taxon>
        <taxon>Bacillota</taxon>
        <taxon>Bacilli</taxon>
        <taxon>Lactobacillales</taxon>
        <taxon>Lactobacillaceae</taxon>
        <taxon>Fructobacillus</taxon>
    </lineage>
</organism>
<evidence type="ECO:0000256" key="3">
    <source>
        <dbReference type="ARBA" id="ARBA00023172"/>
    </source>
</evidence>
<comment type="similarity">
    <text evidence="1">Belongs to the 'phage' integrase family.</text>
</comment>
<dbReference type="Pfam" id="PF14657">
    <property type="entry name" value="Arm-DNA-bind_4"/>
    <property type="match status" value="1"/>
</dbReference>
<dbReference type="PANTHER" id="PTHR30349:SF64">
    <property type="entry name" value="PROPHAGE INTEGRASE INTD-RELATED"/>
    <property type="match status" value="1"/>
</dbReference>
<dbReference type="AlphaFoldDB" id="A0A3F3HHQ1"/>
<dbReference type="EMBL" id="DF968106">
    <property type="protein sequence ID" value="GAP05049.1"/>
    <property type="molecule type" value="Genomic_DNA"/>
</dbReference>
<dbReference type="Pfam" id="PF13102">
    <property type="entry name" value="Phage_int_SAM_5"/>
    <property type="match status" value="1"/>
</dbReference>
<dbReference type="CDD" id="cd01189">
    <property type="entry name" value="INT_ICEBs1_C_like"/>
    <property type="match status" value="1"/>
</dbReference>
<keyword evidence="3" id="KW-0233">DNA recombination</keyword>
<gene>
    <name evidence="7" type="primary">int</name>
    <name evidence="7" type="ORF">FTRO_0290020</name>
</gene>
<evidence type="ECO:0000313" key="7">
    <source>
        <dbReference type="EMBL" id="GAP05049.1"/>
    </source>
</evidence>
<evidence type="ECO:0000256" key="4">
    <source>
        <dbReference type="PROSITE-ProRule" id="PRU01248"/>
    </source>
</evidence>
<evidence type="ECO:0000259" key="5">
    <source>
        <dbReference type="PROSITE" id="PS51898"/>
    </source>
</evidence>
<evidence type="ECO:0000256" key="2">
    <source>
        <dbReference type="ARBA" id="ARBA00023125"/>
    </source>
</evidence>
<feature type="domain" description="Tyr recombinase" evidence="5">
    <location>
        <begin position="163"/>
        <end position="341"/>
    </location>
</feature>
<dbReference type="RefSeq" id="WP_059394359.1">
    <property type="nucleotide sequence ID" value="NZ_DF968106.1"/>
</dbReference>
<dbReference type="InterPro" id="IPR025269">
    <property type="entry name" value="SAM-like_dom"/>
</dbReference>
<keyword evidence="2 4" id="KW-0238">DNA-binding</keyword>
<proteinExistence type="inferred from homology"/>
<dbReference type="InterPro" id="IPR002104">
    <property type="entry name" value="Integrase_catalytic"/>
</dbReference>
<reference evidence="7" key="1">
    <citation type="journal article" date="2015" name="BMC Genomics">
        <title>Comparative genomics of Fructobacillus spp. and Leuconostoc spp. reveals niche-specific evolution of Fructobacillus spp.</title>
        <authorList>
            <person name="Endo A."/>
            <person name="Tanizawa Y."/>
            <person name="Tanaka N."/>
            <person name="Maeno S."/>
            <person name="Kumar H."/>
            <person name="Shiwa Y."/>
            <person name="Okada S."/>
            <person name="Yoshikawa H."/>
            <person name="Dicks L."/>
            <person name="Nakagawa J."/>
            <person name="Arita M."/>
        </authorList>
    </citation>
    <scope>NUCLEOTIDE SEQUENCE [LARGE SCALE GENOMIC DNA]</scope>
    <source>
        <strain evidence="7">F214-1</strain>
    </source>
</reference>
<dbReference type="PROSITE" id="PS51900">
    <property type="entry name" value="CB"/>
    <property type="match status" value="1"/>
</dbReference>
<dbReference type="Pfam" id="PF00589">
    <property type="entry name" value="Phage_integrase"/>
    <property type="match status" value="1"/>
</dbReference>
<dbReference type="InterPro" id="IPR011010">
    <property type="entry name" value="DNA_brk_join_enz"/>
</dbReference>
<dbReference type="InterPro" id="IPR028259">
    <property type="entry name" value="AP2-like_int_N"/>
</dbReference>
<dbReference type="GO" id="GO:0003677">
    <property type="term" value="F:DNA binding"/>
    <property type="evidence" value="ECO:0007669"/>
    <property type="project" value="UniProtKB-UniRule"/>
</dbReference>
<evidence type="ECO:0000259" key="6">
    <source>
        <dbReference type="PROSITE" id="PS51900"/>
    </source>
</evidence>
<dbReference type="InterPro" id="IPR044068">
    <property type="entry name" value="CB"/>
</dbReference>
<dbReference type="InterPro" id="IPR013762">
    <property type="entry name" value="Integrase-like_cat_sf"/>
</dbReference>
<dbReference type="GO" id="GO:0006310">
    <property type="term" value="P:DNA recombination"/>
    <property type="evidence" value="ECO:0007669"/>
    <property type="project" value="UniProtKB-KW"/>
</dbReference>
<dbReference type="Gene3D" id="1.10.443.10">
    <property type="entry name" value="Intergrase catalytic core"/>
    <property type="match status" value="1"/>
</dbReference>
<accession>A0A3F3HHQ1</accession>
<dbReference type="Proteomes" id="UP000064514">
    <property type="component" value="Unassembled WGS sequence"/>
</dbReference>
<feature type="domain" description="Core-binding (CB)" evidence="6">
    <location>
        <begin position="60"/>
        <end position="140"/>
    </location>
</feature>
<protein>
    <submittedName>
        <fullName evidence="7">Putative integrase</fullName>
    </submittedName>
</protein>
<dbReference type="PANTHER" id="PTHR30349">
    <property type="entry name" value="PHAGE INTEGRASE-RELATED"/>
    <property type="match status" value="1"/>
</dbReference>
<sequence length="351" mass="40018">MASFVKIAPNNWRVFTSITVNGKKKRPSKQGFKTKKEAQLWASSIESGVIEVEKNQYKDMLLSDYFESWVDTYKSNLESGTRHQYQNTLDNIIKYLPNAYLLEFTRSDFQAFINEFGETHSKQTVAKRKNHISQCLKDAYADGILDKDPTVRIQLTGSNGKPATEKFLEADELAKLDQHIRQQLDKNTQDGAYLAIYIAIHTGMRVSEIMALTANDVDFKKKTISVNKALDQFRRIKSTKTKSGNRIITIDDNLLAQLKNVKGRVSDVSYYSVRTLLQKTTHSLGIKDISFHGLRHSHGSLLLSKGVDIKYVSRRLGHKNISTTIGIYTHLLEAQKETEEEKTNKIMMSIF</sequence>
<dbReference type="SUPFAM" id="SSF56349">
    <property type="entry name" value="DNA breaking-rejoining enzymes"/>
    <property type="match status" value="1"/>
</dbReference>
<evidence type="ECO:0000256" key="1">
    <source>
        <dbReference type="ARBA" id="ARBA00008857"/>
    </source>
</evidence>
<dbReference type="PROSITE" id="PS51898">
    <property type="entry name" value="TYR_RECOMBINASE"/>
    <property type="match status" value="1"/>
</dbReference>
<dbReference type="STRING" id="709323.GCA_001047135_01607"/>
<dbReference type="GO" id="GO:0015074">
    <property type="term" value="P:DNA integration"/>
    <property type="evidence" value="ECO:0007669"/>
    <property type="project" value="InterPro"/>
</dbReference>
<dbReference type="InterPro" id="IPR050090">
    <property type="entry name" value="Tyrosine_recombinase_XerCD"/>
</dbReference>
<dbReference type="Gene3D" id="1.10.150.130">
    <property type="match status" value="1"/>
</dbReference>